<dbReference type="GO" id="GO:0003700">
    <property type="term" value="F:DNA-binding transcription factor activity"/>
    <property type="evidence" value="ECO:0007669"/>
    <property type="project" value="InterPro"/>
</dbReference>
<name>A0A2H0KAB4_9BACT</name>
<dbReference type="PANTHER" id="PTHR40080">
    <property type="entry name" value="LMO1763 PROTEIN"/>
    <property type="match status" value="1"/>
</dbReference>
<dbReference type="SUPFAM" id="SSF48295">
    <property type="entry name" value="TrpR-like"/>
    <property type="match status" value="1"/>
</dbReference>
<evidence type="ECO:0000313" key="2">
    <source>
        <dbReference type="Proteomes" id="UP000229342"/>
    </source>
</evidence>
<dbReference type="Pfam" id="PF01371">
    <property type="entry name" value="Trp_repressor"/>
    <property type="match status" value="1"/>
</dbReference>
<dbReference type="InterPro" id="IPR013368">
    <property type="entry name" value="YecD_YerC"/>
</dbReference>
<dbReference type="InterPro" id="IPR000831">
    <property type="entry name" value="Trp_repress"/>
</dbReference>
<dbReference type="InterPro" id="IPR010921">
    <property type="entry name" value="Trp_repressor/repl_initiator"/>
</dbReference>
<dbReference type="Gene3D" id="1.10.1270.10">
    <property type="entry name" value="TrpR-like"/>
    <property type="match status" value="1"/>
</dbReference>
<evidence type="ECO:0000313" key="1">
    <source>
        <dbReference type="EMBL" id="PIQ68201.1"/>
    </source>
</evidence>
<proteinExistence type="predicted"/>
<protein>
    <recommendedName>
        <fullName evidence="3">TrpR like protein, YerC/YecD</fullName>
    </recommendedName>
</protein>
<dbReference type="NCBIfam" id="TIGR02531">
    <property type="entry name" value="yecD_yerC"/>
    <property type="match status" value="1"/>
</dbReference>
<dbReference type="PANTHER" id="PTHR40080:SF1">
    <property type="entry name" value="TRPR-LIKE PROTEIN YERC_YECD"/>
    <property type="match status" value="1"/>
</dbReference>
<reference evidence="1 2" key="1">
    <citation type="submission" date="2017-09" db="EMBL/GenBank/DDBJ databases">
        <title>Depth-based differentiation of microbial function through sediment-hosted aquifers and enrichment of novel symbionts in the deep terrestrial subsurface.</title>
        <authorList>
            <person name="Probst A.J."/>
            <person name="Ladd B."/>
            <person name="Jarett J.K."/>
            <person name="Geller-Mcgrath D.E."/>
            <person name="Sieber C.M."/>
            <person name="Emerson J.B."/>
            <person name="Anantharaman K."/>
            <person name="Thomas B.C."/>
            <person name="Malmstrom R."/>
            <person name="Stieglmeier M."/>
            <person name="Klingl A."/>
            <person name="Woyke T."/>
            <person name="Ryan C.M."/>
            <person name="Banfield J.F."/>
        </authorList>
    </citation>
    <scope>NUCLEOTIDE SEQUENCE [LARGE SCALE GENOMIC DNA]</scope>
    <source>
        <strain evidence="1">CG11_big_fil_rev_8_21_14_0_20_46_11</strain>
    </source>
</reference>
<dbReference type="EMBL" id="PCVG01000072">
    <property type="protein sequence ID" value="PIQ68201.1"/>
    <property type="molecule type" value="Genomic_DNA"/>
</dbReference>
<dbReference type="GO" id="GO:0043565">
    <property type="term" value="F:sequence-specific DNA binding"/>
    <property type="evidence" value="ECO:0007669"/>
    <property type="project" value="InterPro"/>
</dbReference>
<gene>
    <name evidence="1" type="ORF">COV91_05340</name>
</gene>
<dbReference type="InterPro" id="IPR038116">
    <property type="entry name" value="TrpR-like_sf"/>
</dbReference>
<evidence type="ECO:0008006" key="3">
    <source>
        <dbReference type="Google" id="ProtNLM"/>
    </source>
</evidence>
<dbReference type="AlphaFoldDB" id="A0A2H0KAB4"/>
<accession>A0A2H0KAB4</accession>
<sequence>MPRKKISALNSKDRYRILDEFWTMVALLESKEEVKHFFKDMLSVTESIMLARRIQIARLLLSGWSYDRIEKRLGTSPTTIASVHKWLQGGFGGYTEAIPKLEKEIARREDVQEKRMEEGVPLSKAWMRKKYPLHYLLVNMLREEEVTPPQKLRKKDN</sequence>
<comment type="caution">
    <text evidence="1">The sequence shown here is derived from an EMBL/GenBank/DDBJ whole genome shotgun (WGS) entry which is preliminary data.</text>
</comment>
<dbReference type="Proteomes" id="UP000229342">
    <property type="component" value="Unassembled WGS sequence"/>
</dbReference>
<organism evidence="1 2">
    <name type="scientific">Candidatus Taylorbacteria bacterium CG11_big_fil_rev_8_21_14_0_20_46_11</name>
    <dbReference type="NCBI Taxonomy" id="1975025"/>
    <lineage>
        <taxon>Bacteria</taxon>
        <taxon>Candidatus Tayloriibacteriota</taxon>
    </lineage>
</organism>